<dbReference type="GO" id="GO:0005938">
    <property type="term" value="C:cell cortex"/>
    <property type="evidence" value="ECO:0007669"/>
    <property type="project" value="UniProtKB-ARBA"/>
</dbReference>
<keyword evidence="6" id="KW-0879">Wnt signaling pathway</keyword>
<proteinExistence type="inferred from homology"/>
<dbReference type="GO" id="GO:0005109">
    <property type="term" value="F:frizzled binding"/>
    <property type="evidence" value="ECO:0007669"/>
    <property type="project" value="TreeGrafter"/>
</dbReference>
<dbReference type="InterPro" id="IPR036388">
    <property type="entry name" value="WH-like_DNA-bd_sf"/>
</dbReference>
<evidence type="ECO:0000256" key="2">
    <source>
        <dbReference type="ARBA" id="ARBA00004496"/>
    </source>
</evidence>
<dbReference type="GO" id="GO:0016477">
    <property type="term" value="P:cell migration"/>
    <property type="evidence" value="ECO:0007669"/>
    <property type="project" value="UniProtKB-ARBA"/>
</dbReference>
<dbReference type="SUPFAM" id="SSF46785">
    <property type="entry name" value="Winged helix' DNA-binding domain"/>
    <property type="match status" value="1"/>
</dbReference>
<dbReference type="CDD" id="cd04438">
    <property type="entry name" value="DEP_dishevelled"/>
    <property type="match status" value="1"/>
</dbReference>
<dbReference type="GO" id="GO:0048646">
    <property type="term" value="P:anatomical structure formation involved in morphogenesis"/>
    <property type="evidence" value="ECO:0007669"/>
    <property type="project" value="UniProtKB-ARBA"/>
</dbReference>
<dbReference type="GO" id="GO:0048468">
    <property type="term" value="P:cell development"/>
    <property type="evidence" value="ECO:0007669"/>
    <property type="project" value="UniProtKB-ARBA"/>
</dbReference>
<feature type="domain" description="DEP" evidence="8">
    <location>
        <begin position="16"/>
        <end position="90"/>
    </location>
</feature>
<dbReference type="GO" id="GO:0009887">
    <property type="term" value="P:animal organ morphogenesis"/>
    <property type="evidence" value="ECO:0007669"/>
    <property type="project" value="UniProtKB-ARBA"/>
</dbReference>
<evidence type="ECO:0000256" key="1">
    <source>
        <dbReference type="ARBA" id="ARBA00004370"/>
    </source>
</evidence>
<keyword evidence="4" id="KW-0217">Developmental protein</keyword>
<comment type="similarity">
    <text evidence="3">Belongs to the DSH family.</text>
</comment>
<dbReference type="AlphaFoldDB" id="A0A2H1VQF9"/>
<evidence type="ECO:0000256" key="3">
    <source>
        <dbReference type="ARBA" id="ARBA00008735"/>
    </source>
</evidence>
<keyword evidence="5" id="KW-0963">Cytoplasm</keyword>
<dbReference type="PRINTS" id="PR01760">
    <property type="entry name" value="DISHEVELLED"/>
</dbReference>
<dbReference type="InterPro" id="IPR008339">
    <property type="entry name" value="Dishevelled_fam"/>
</dbReference>
<dbReference type="GO" id="GO:0000132">
    <property type="term" value="P:establishment of mitotic spindle orientation"/>
    <property type="evidence" value="ECO:0007669"/>
    <property type="project" value="UniProtKB-ARBA"/>
</dbReference>
<reference evidence="9" key="1">
    <citation type="submission" date="2016-07" db="EMBL/GenBank/DDBJ databases">
        <authorList>
            <person name="Bretaudeau A."/>
        </authorList>
    </citation>
    <scope>NUCLEOTIDE SEQUENCE</scope>
    <source>
        <strain evidence="9">Rice</strain>
        <tissue evidence="9">Whole body</tissue>
    </source>
</reference>
<dbReference type="FunFam" id="1.10.10.10:FF:000400">
    <property type="entry name" value="DiSHevelled related"/>
    <property type="match status" value="1"/>
</dbReference>
<dbReference type="InterPro" id="IPR015506">
    <property type="entry name" value="Dsh/Dvl-rel"/>
</dbReference>
<dbReference type="PANTHER" id="PTHR10878:SF25">
    <property type="entry name" value="SEGMENT POLARITY PROTEIN DISHEVELLED"/>
    <property type="match status" value="1"/>
</dbReference>
<dbReference type="GO" id="GO:0003002">
    <property type="term" value="P:regionalization"/>
    <property type="evidence" value="ECO:0007669"/>
    <property type="project" value="UniProtKB-ARBA"/>
</dbReference>
<dbReference type="GO" id="GO:0016020">
    <property type="term" value="C:membrane"/>
    <property type="evidence" value="ECO:0007669"/>
    <property type="project" value="UniProtKB-SubCell"/>
</dbReference>
<evidence type="ECO:0000259" key="8">
    <source>
        <dbReference type="PROSITE" id="PS50186"/>
    </source>
</evidence>
<dbReference type="SMART" id="SM00049">
    <property type="entry name" value="DEP"/>
    <property type="match status" value="1"/>
</dbReference>
<protein>
    <submittedName>
        <fullName evidence="9">SFRICE_022569</fullName>
    </submittedName>
</protein>
<sequence>MYICILILKLILPPPFPPGLEIRDRMWLKITIPNAFIGADVVDWILQHVAGITDRRDARKYASHMLKAGFIRHTVNKITFSEQCYYVAGELCAELAALCLRPADTDSLLSDTLAPLPNPKYGQQLHSDMTFYPTAPEGG</sequence>
<dbReference type="PROSITE" id="PS50186">
    <property type="entry name" value="DEP"/>
    <property type="match status" value="1"/>
</dbReference>
<evidence type="ECO:0000256" key="4">
    <source>
        <dbReference type="ARBA" id="ARBA00022473"/>
    </source>
</evidence>
<dbReference type="EMBL" id="ODYU01003831">
    <property type="protein sequence ID" value="SOQ43081.1"/>
    <property type="molecule type" value="Genomic_DNA"/>
</dbReference>
<evidence type="ECO:0000256" key="5">
    <source>
        <dbReference type="ARBA" id="ARBA00022490"/>
    </source>
</evidence>
<dbReference type="GO" id="GO:0048730">
    <property type="term" value="P:epidermis morphogenesis"/>
    <property type="evidence" value="ECO:0007669"/>
    <property type="project" value="UniProtKB-ARBA"/>
</dbReference>
<keyword evidence="7" id="KW-0472">Membrane</keyword>
<name>A0A2H1VQF9_SPOFR</name>
<evidence type="ECO:0000256" key="7">
    <source>
        <dbReference type="ARBA" id="ARBA00023136"/>
    </source>
</evidence>
<dbReference type="GO" id="GO:0048699">
    <property type="term" value="P:generation of neurons"/>
    <property type="evidence" value="ECO:0007669"/>
    <property type="project" value="UniProtKB-ARBA"/>
</dbReference>
<dbReference type="GO" id="GO:0060070">
    <property type="term" value="P:canonical Wnt signaling pathway"/>
    <property type="evidence" value="ECO:0007669"/>
    <property type="project" value="TreeGrafter"/>
</dbReference>
<dbReference type="InterPro" id="IPR000591">
    <property type="entry name" value="DEP_dom"/>
</dbReference>
<dbReference type="PANTHER" id="PTHR10878">
    <property type="entry name" value="SEGMENT POLARITY PROTEIN DISHEVELLED"/>
    <property type="match status" value="1"/>
</dbReference>
<dbReference type="Gene3D" id="1.10.10.10">
    <property type="entry name" value="Winged helix-like DNA-binding domain superfamily/Winged helix DNA-binding domain"/>
    <property type="match status" value="1"/>
</dbReference>
<dbReference type="GO" id="GO:0048598">
    <property type="term" value="P:embryonic morphogenesis"/>
    <property type="evidence" value="ECO:0007669"/>
    <property type="project" value="UniProtKB-ARBA"/>
</dbReference>
<organism evidence="9">
    <name type="scientific">Spodoptera frugiperda</name>
    <name type="common">Fall armyworm</name>
    <dbReference type="NCBI Taxonomy" id="7108"/>
    <lineage>
        <taxon>Eukaryota</taxon>
        <taxon>Metazoa</taxon>
        <taxon>Ecdysozoa</taxon>
        <taxon>Arthropoda</taxon>
        <taxon>Hexapoda</taxon>
        <taxon>Insecta</taxon>
        <taxon>Pterygota</taxon>
        <taxon>Neoptera</taxon>
        <taxon>Endopterygota</taxon>
        <taxon>Lepidoptera</taxon>
        <taxon>Glossata</taxon>
        <taxon>Ditrysia</taxon>
        <taxon>Noctuoidea</taxon>
        <taxon>Noctuidae</taxon>
        <taxon>Amphipyrinae</taxon>
        <taxon>Spodoptera</taxon>
    </lineage>
</organism>
<dbReference type="GO" id="GO:0035556">
    <property type="term" value="P:intracellular signal transduction"/>
    <property type="evidence" value="ECO:0007669"/>
    <property type="project" value="InterPro"/>
</dbReference>
<accession>A0A2H1VQF9</accession>
<dbReference type="GO" id="GO:0005829">
    <property type="term" value="C:cytosol"/>
    <property type="evidence" value="ECO:0007669"/>
    <property type="project" value="TreeGrafter"/>
</dbReference>
<dbReference type="GO" id="GO:0035591">
    <property type="term" value="F:signaling adaptor activity"/>
    <property type="evidence" value="ECO:0007669"/>
    <property type="project" value="UniProtKB-ARBA"/>
</dbReference>
<evidence type="ECO:0000313" key="9">
    <source>
        <dbReference type="EMBL" id="SOQ43081.1"/>
    </source>
</evidence>
<evidence type="ECO:0000256" key="6">
    <source>
        <dbReference type="ARBA" id="ARBA00022687"/>
    </source>
</evidence>
<dbReference type="InterPro" id="IPR036390">
    <property type="entry name" value="WH_DNA-bd_sf"/>
</dbReference>
<comment type="subcellular location">
    <subcellularLocation>
        <location evidence="2">Cytoplasm</location>
    </subcellularLocation>
    <subcellularLocation>
        <location evidence="1">Membrane</location>
    </subcellularLocation>
</comment>
<dbReference type="Pfam" id="PF00610">
    <property type="entry name" value="DEP"/>
    <property type="match status" value="1"/>
</dbReference>
<gene>
    <name evidence="9" type="ORF">SFRICE_022569</name>
</gene>